<dbReference type="AlphaFoldDB" id="A0A239CFK3"/>
<gene>
    <name evidence="1" type="ORF">SAMN05446037_1005145</name>
</gene>
<dbReference type="EMBL" id="FZOJ01000005">
    <property type="protein sequence ID" value="SNS18103.1"/>
    <property type="molecule type" value="Genomic_DNA"/>
</dbReference>
<accession>A0A239CFK3</accession>
<reference evidence="2" key="1">
    <citation type="submission" date="2017-06" db="EMBL/GenBank/DDBJ databases">
        <authorList>
            <person name="Varghese N."/>
            <person name="Submissions S."/>
        </authorList>
    </citation>
    <scope>NUCLEOTIDE SEQUENCE [LARGE SCALE GENOMIC DNA]</scope>
    <source>
        <strain evidence="2">SCA</strain>
    </source>
</reference>
<evidence type="ECO:0000313" key="1">
    <source>
        <dbReference type="EMBL" id="SNS18103.1"/>
    </source>
</evidence>
<protein>
    <submittedName>
        <fullName evidence="1">Uncharacterized protein</fullName>
    </submittedName>
</protein>
<evidence type="ECO:0000313" key="2">
    <source>
        <dbReference type="Proteomes" id="UP000198304"/>
    </source>
</evidence>
<sequence>MHSAEYEIVDFDMSGLVAGGRTYELAEKGCFPRKRGEKGYQLSAAFVGDTGETVSVFFDPGNTSCIS</sequence>
<dbReference type="Proteomes" id="UP000198304">
    <property type="component" value="Unassembled WGS sequence"/>
</dbReference>
<name>A0A239CFK3_9FIRM</name>
<keyword evidence="2" id="KW-1185">Reference proteome</keyword>
<proteinExistence type="predicted"/>
<organism evidence="1 2">
    <name type="scientific">Anaerovirgula multivorans</name>
    <dbReference type="NCBI Taxonomy" id="312168"/>
    <lineage>
        <taxon>Bacteria</taxon>
        <taxon>Bacillati</taxon>
        <taxon>Bacillota</taxon>
        <taxon>Clostridia</taxon>
        <taxon>Peptostreptococcales</taxon>
        <taxon>Natronincolaceae</taxon>
        <taxon>Anaerovirgula</taxon>
    </lineage>
</organism>